<evidence type="ECO:0000313" key="1">
    <source>
        <dbReference type="EMBL" id="MDK4325946.1"/>
    </source>
</evidence>
<evidence type="ECO:0000313" key="2">
    <source>
        <dbReference type="Proteomes" id="UP001226160"/>
    </source>
</evidence>
<dbReference type="PIRSF" id="PIRSF015268">
    <property type="entry name" value="Virulence_RhuM"/>
    <property type="match status" value="1"/>
</dbReference>
<proteinExistence type="predicted"/>
<dbReference type="Pfam" id="PF13310">
    <property type="entry name" value="Virulence_RhuM"/>
    <property type="match status" value="1"/>
</dbReference>
<dbReference type="AlphaFoldDB" id="A0AAP4FAY2"/>
<dbReference type="EMBL" id="JASNVP010000004">
    <property type="protein sequence ID" value="MDK4325946.1"/>
    <property type="molecule type" value="Genomic_DNA"/>
</dbReference>
<dbReference type="InterPro" id="IPR011204">
    <property type="entry name" value="Virulence_RhuM-like"/>
</dbReference>
<name>A0AAP4FAY2_9CORY</name>
<organism evidence="1 2">
    <name type="scientific">Corynebacterium propinquum</name>
    <dbReference type="NCBI Taxonomy" id="43769"/>
    <lineage>
        <taxon>Bacteria</taxon>
        <taxon>Bacillati</taxon>
        <taxon>Actinomycetota</taxon>
        <taxon>Actinomycetes</taxon>
        <taxon>Mycobacteriales</taxon>
        <taxon>Corynebacteriaceae</taxon>
        <taxon>Corynebacterium</taxon>
    </lineage>
</organism>
<sequence>MNQPEINNDNFGEFVIYTTDDGHSEVHLRLINGSVWLAQKEMADLFNVNTSAISKHLKNIYADGELNRQATVSKLENVALEQGRTVHRSIEHYNLDAIMAVGFRVRGPRGAQFRRWATEVLREYLIKGFTMDDARLKDPQGADYFDELLERIRDIRSSEARLYLKIRDIIALAVDYDPASTNTRKIFATIQDKLHYAITGLTSSEILATRCDPQADNLGLTNFKGKTVRKGDIETAKNYLEHDEIDELNRLVTQFLEYAESQARRRKVVHLDDWITKTDQFIEFNEYEPLSDHGRISRKQAKDMVNERYQLYDSARTHRRNERFDAEVLPQLQEIEQRILTDRKRLSPRKLQD</sequence>
<protein>
    <submittedName>
        <fullName evidence="1">RhuM family protein</fullName>
    </submittedName>
</protein>
<reference evidence="1" key="1">
    <citation type="submission" date="2023-05" db="EMBL/GenBank/DDBJ databases">
        <title>Metabolic capabilities are highly conserved among human nasal-associated Corynebacterium species in pangenomic analyses.</title>
        <authorList>
            <person name="Tran T.H."/>
            <person name="Roberts A.Q."/>
            <person name="Escapa I.F."/>
            <person name="Gao W."/>
            <person name="Conlan S."/>
            <person name="Kong H."/>
            <person name="Segre J.A."/>
            <person name="Kelly M.S."/>
            <person name="Lemon K.P."/>
        </authorList>
    </citation>
    <scope>NUCLEOTIDE SEQUENCE</scope>
    <source>
        <strain evidence="1">KPL2654</strain>
    </source>
</reference>
<dbReference type="RefSeq" id="WP_049168744.1">
    <property type="nucleotide sequence ID" value="NZ_CABIYR010000011.1"/>
</dbReference>
<comment type="caution">
    <text evidence="1">The sequence shown here is derived from an EMBL/GenBank/DDBJ whole genome shotgun (WGS) entry which is preliminary data.</text>
</comment>
<accession>A0AAP4FAY2</accession>
<dbReference type="PANTHER" id="PTHR35810:SF1">
    <property type="entry name" value="CYTOPLASMIC PROTEIN"/>
    <property type="match status" value="1"/>
</dbReference>
<gene>
    <name evidence="1" type="primary">rhuM</name>
    <name evidence="1" type="ORF">QPX54_05370</name>
</gene>
<dbReference type="PANTHER" id="PTHR35810">
    <property type="entry name" value="CYTOPLASMIC PROTEIN-RELATED"/>
    <property type="match status" value="1"/>
</dbReference>
<dbReference type="Proteomes" id="UP001226160">
    <property type="component" value="Unassembled WGS sequence"/>
</dbReference>